<feature type="domain" description="ShKT" evidence="2">
    <location>
        <begin position="99"/>
        <end position="133"/>
    </location>
</feature>
<reference evidence="3 4" key="1">
    <citation type="submission" date="2024-04" db="EMBL/GenBank/DDBJ databases">
        <authorList>
            <consortium name="Genoscope - CEA"/>
            <person name="William W."/>
        </authorList>
    </citation>
    <scope>NUCLEOTIDE SEQUENCE [LARGE SCALE GENOMIC DNA]</scope>
</reference>
<dbReference type="Pfam" id="PF01549">
    <property type="entry name" value="ShK"/>
    <property type="match status" value="2"/>
</dbReference>
<dbReference type="SMART" id="SM00254">
    <property type="entry name" value="ShKT"/>
    <property type="match status" value="2"/>
</dbReference>
<name>A0AAV2H901_LYMST</name>
<dbReference type="AlphaFoldDB" id="A0AAV2H901"/>
<feature type="disulfide bond" evidence="1">
    <location>
        <begin position="46"/>
        <end position="80"/>
    </location>
</feature>
<comment type="caution">
    <text evidence="1">Lacks conserved residue(s) required for the propagation of feature annotation.</text>
</comment>
<proteinExistence type="predicted"/>
<dbReference type="InterPro" id="IPR003582">
    <property type="entry name" value="ShKT_dom"/>
</dbReference>
<evidence type="ECO:0000313" key="4">
    <source>
        <dbReference type="Proteomes" id="UP001497497"/>
    </source>
</evidence>
<evidence type="ECO:0000256" key="1">
    <source>
        <dbReference type="PROSITE-ProRule" id="PRU01005"/>
    </source>
</evidence>
<keyword evidence="4" id="KW-1185">Reference proteome</keyword>
<evidence type="ECO:0000259" key="2">
    <source>
        <dbReference type="PROSITE" id="PS51670"/>
    </source>
</evidence>
<dbReference type="Gene3D" id="1.10.10.1940">
    <property type="match status" value="1"/>
</dbReference>
<protein>
    <recommendedName>
        <fullName evidence="2">ShKT domain-containing protein</fullName>
    </recommendedName>
</protein>
<accession>A0AAV2H901</accession>
<dbReference type="EMBL" id="CAXITT010000035">
    <property type="protein sequence ID" value="CAL1528606.1"/>
    <property type="molecule type" value="Genomic_DNA"/>
</dbReference>
<comment type="caution">
    <text evidence="3">The sequence shown here is derived from an EMBL/GenBank/DDBJ whole genome shotgun (WGS) entry which is preliminary data.</text>
</comment>
<dbReference type="PROSITE" id="PS51670">
    <property type="entry name" value="SHKT"/>
    <property type="match status" value="2"/>
</dbReference>
<sequence length="135" mass="15118">MFPCGNTVLKRCNSTREAEHSQVLETNCDLTREYQLKLPEFTPDSCEDKSKYCHDWAKHGECEMNPSYMQVECRSSCQWCGKPLLADPTPRPPPVTGVCADGNVYCTSWADLGECDSNSAYMKEKCKKSCGLCVA</sequence>
<keyword evidence="1" id="KW-1015">Disulfide bond</keyword>
<organism evidence="3 4">
    <name type="scientific">Lymnaea stagnalis</name>
    <name type="common">Great pond snail</name>
    <name type="synonym">Helix stagnalis</name>
    <dbReference type="NCBI Taxonomy" id="6523"/>
    <lineage>
        <taxon>Eukaryota</taxon>
        <taxon>Metazoa</taxon>
        <taxon>Spiralia</taxon>
        <taxon>Lophotrochozoa</taxon>
        <taxon>Mollusca</taxon>
        <taxon>Gastropoda</taxon>
        <taxon>Heterobranchia</taxon>
        <taxon>Euthyneura</taxon>
        <taxon>Panpulmonata</taxon>
        <taxon>Hygrophila</taxon>
        <taxon>Lymnaeoidea</taxon>
        <taxon>Lymnaeidae</taxon>
        <taxon>Lymnaea</taxon>
    </lineage>
</organism>
<feature type="disulfide bond" evidence="1">
    <location>
        <begin position="99"/>
        <end position="133"/>
    </location>
</feature>
<gene>
    <name evidence="3" type="ORF">GSLYS_00002776001</name>
</gene>
<evidence type="ECO:0000313" key="3">
    <source>
        <dbReference type="EMBL" id="CAL1528606.1"/>
    </source>
</evidence>
<feature type="domain" description="ShKT" evidence="2">
    <location>
        <begin position="46"/>
        <end position="80"/>
    </location>
</feature>
<dbReference type="Proteomes" id="UP001497497">
    <property type="component" value="Unassembled WGS sequence"/>
</dbReference>